<dbReference type="SUPFAM" id="SSF82708">
    <property type="entry name" value="R3H domain"/>
    <property type="match status" value="1"/>
</dbReference>
<dbReference type="AlphaFoldDB" id="A0A507BAN4"/>
<feature type="compositionally biased region" description="Basic residues" evidence="1">
    <location>
        <begin position="92"/>
        <end position="102"/>
    </location>
</feature>
<feature type="domain" description="R3H" evidence="2">
    <location>
        <begin position="363"/>
        <end position="433"/>
    </location>
</feature>
<dbReference type="OrthoDB" id="10256743at2759"/>
<name>A0A507BAN4_9PEZI</name>
<feature type="region of interest" description="Disordered" evidence="1">
    <location>
        <begin position="1"/>
        <end position="56"/>
    </location>
</feature>
<feature type="compositionally biased region" description="Low complexity" evidence="1">
    <location>
        <begin position="14"/>
        <end position="45"/>
    </location>
</feature>
<dbReference type="Proteomes" id="UP000319257">
    <property type="component" value="Unassembled WGS sequence"/>
</dbReference>
<dbReference type="GeneID" id="41967982"/>
<proteinExistence type="predicted"/>
<dbReference type="GO" id="GO:0003676">
    <property type="term" value="F:nucleic acid binding"/>
    <property type="evidence" value="ECO:0007669"/>
    <property type="project" value="UniProtKB-UniRule"/>
</dbReference>
<accession>A0A507BAN4</accession>
<dbReference type="RefSeq" id="XP_030995852.1">
    <property type="nucleotide sequence ID" value="XM_031139869.1"/>
</dbReference>
<sequence>MAIYSAVPPPPDLASAGTASATTTAQQQQQGPSTPQHHDQQQQSQPPYPHHGHTQSGSLDIEAWTVSALEALSVSPIARGTGTPLSINIDQHHHHHRHKKTRKNGDDGEEVVQTTTMTTSAGRVALAIDPDHPAAGMTPPRRPPSRRDSQRKRDMLLKGKEGSRQRRRWENGAASPHPHTSLSPFLSLSPSIHTFFDSQVKLTPLLRRSCAQDRLMHVPNAQPPLPTDWHVRPTHPVRNHLPYHVAAHWEQRGLRQRAEEDRAAAAARRKRAAGIVPGHAAEAGRVPRDLRATAKKTPAVRAWVRVLEEPVRRLLEESNAAAAAAAAAAAEAESKKKKRDEASSDDEEEIVFSGRKSKKAVAAVAAAGVKRAHREVRDRPVDQGMVFDALGDDETSAFKRWLTHSISDYYGLVSRSATVGSPPRRVVYVTIKDVRSSGAARARADLPPPMWELM</sequence>
<feature type="compositionally biased region" description="Basic and acidic residues" evidence="1">
    <location>
        <begin position="145"/>
        <end position="170"/>
    </location>
</feature>
<dbReference type="PROSITE" id="PS51061">
    <property type="entry name" value="R3H"/>
    <property type="match status" value="1"/>
</dbReference>
<comment type="caution">
    <text evidence="3">The sequence shown here is derived from an EMBL/GenBank/DDBJ whole genome shotgun (WGS) entry which is preliminary data.</text>
</comment>
<evidence type="ECO:0000313" key="4">
    <source>
        <dbReference type="Proteomes" id="UP000319257"/>
    </source>
</evidence>
<dbReference type="InParanoid" id="A0A507BAN4"/>
<dbReference type="Pfam" id="PF13902">
    <property type="entry name" value="R3H-assoc"/>
    <property type="match status" value="2"/>
</dbReference>
<gene>
    <name evidence="3" type="ORF">E0L32_000535</name>
</gene>
<organism evidence="3 4">
    <name type="scientific">Thyridium curvatum</name>
    <dbReference type="NCBI Taxonomy" id="1093900"/>
    <lineage>
        <taxon>Eukaryota</taxon>
        <taxon>Fungi</taxon>
        <taxon>Dikarya</taxon>
        <taxon>Ascomycota</taxon>
        <taxon>Pezizomycotina</taxon>
        <taxon>Sordariomycetes</taxon>
        <taxon>Sordariomycetidae</taxon>
        <taxon>Thyridiales</taxon>
        <taxon>Thyridiaceae</taxon>
        <taxon>Thyridium</taxon>
    </lineage>
</organism>
<protein>
    <recommendedName>
        <fullName evidence="2">R3H domain-containing protein</fullName>
    </recommendedName>
</protein>
<evidence type="ECO:0000259" key="2">
    <source>
        <dbReference type="PROSITE" id="PS51061"/>
    </source>
</evidence>
<evidence type="ECO:0000256" key="1">
    <source>
        <dbReference type="SAM" id="MobiDB-lite"/>
    </source>
</evidence>
<reference evidence="3 4" key="1">
    <citation type="submission" date="2019-06" db="EMBL/GenBank/DDBJ databases">
        <title>Draft genome sequence of the filamentous fungus Phialemoniopsis curvata isolated from diesel fuel.</title>
        <authorList>
            <person name="Varaljay V.A."/>
            <person name="Lyon W.J."/>
            <person name="Crouch A.L."/>
            <person name="Drake C.E."/>
            <person name="Hollomon J.M."/>
            <person name="Nadeau L.J."/>
            <person name="Nunn H.S."/>
            <person name="Stevenson B.S."/>
            <person name="Bojanowski C.L."/>
            <person name="Crookes-Goodson W.J."/>
        </authorList>
    </citation>
    <scope>NUCLEOTIDE SEQUENCE [LARGE SCALE GENOMIC DNA]</scope>
    <source>
        <strain evidence="3 4">D216</strain>
    </source>
</reference>
<dbReference type="InterPro" id="IPR025952">
    <property type="entry name" value="R3H-assoc_dom"/>
</dbReference>
<evidence type="ECO:0000313" key="3">
    <source>
        <dbReference type="EMBL" id="TPX14141.1"/>
    </source>
</evidence>
<dbReference type="InterPro" id="IPR001374">
    <property type="entry name" value="R3H_dom"/>
</dbReference>
<feature type="region of interest" description="Disordered" evidence="1">
    <location>
        <begin position="129"/>
        <end position="182"/>
    </location>
</feature>
<dbReference type="InterPro" id="IPR036867">
    <property type="entry name" value="R3H_dom_sf"/>
</dbReference>
<feature type="region of interest" description="Disordered" evidence="1">
    <location>
        <begin position="83"/>
        <end position="110"/>
    </location>
</feature>
<dbReference type="EMBL" id="SKBQ01000002">
    <property type="protein sequence ID" value="TPX14141.1"/>
    <property type="molecule type" value="Genomic_DNA"/>
</dbReference>
<keyword evidence="4" id="KW-1185">Reference proteome</keyword>